<organism evidence="2 3">
    <name type="scientific">Brevibacillus fulvus</name>
    <dbReference type="NCBI Taxonomy" id="1125967"/>
    <lineage>
        <taxon>Bacteria</taxon>
        <taxon>Bacillati</taxon>
        <taxon>Bacillota</taxon>
        <taxon>Bacilli</taxon>
        <taxon>Bacillales</taxon>
        <taxon>Paenibacillaceae</taxon>
        <taxon>Brevibacillus</taxon>
    </lineage>
</organism>
<evidence type="ECO:0008006" key="4">
    <source>
        <dbReference type="Google" id="ProtNLM"/>
    </source>
</evidence>
<protein>
    <recommendedName>
        <fullName evidence="4">DUF3109 family protein</fullName>
    </recommendedName>
</protein>
<keyword evidence="3" id="KW-1185">Reference proteome</keyword>
<evidence type="ECO:0000256" key="1">
    <source>
        <dbReference type="ARBA" id="ARBA00093770"/>
    </source>
</evidence>
<dbReference type="RefSeq" id="WP_204516215.1">
    <property type="nucleotide sequence ID" value="NZ_BAABIN010000009.1"/>
</dbReference>
<comment type="caution">
    <text evidence="2">The sequence shown here is derived from an EMBL/GenBank/DDBJ whole genome shotgun (WGS) entry which is preliminary data.</text>
</comment>
<name>A0A939BTH3_9BACL</name>
<gene>
    <name evidence="2" type="ORF">JOD01_000037</name>
</gene>
<dbReference type="InterPro" id="IPR021458">
    <property type="entry name" value="Rv0495c"/>
</dbReference>
<comment type="similarity">
    <text evidence="1">Belongs to the Rv0495c family.</text>
</comment>
<dbReference type="AlphaFoldDB" id="A0A939BTH3"/>
<evidence type="ECO:0000313" key="3">
    <source>
        <dbReference type="Proteomes" id="UP000717624"/>
    </source>
</evidence>
<dbReference type="Proteomes" id="UP000717624">
    <property type="component" value="Unassembled WGS sequence"/>
</dbReference>
<proteinExistence type="inferred from homology"/>
<evidence type="ECO:0000313" key="2">
    <source>
        <dbReference type="EMBL" id="MBM7588451.1"/>
    </source>
</evidence>
<dbReference type="EMBL" id="JAFBEB010000001">
    <property type="protein sequence ID" value="MBM7588451.1"/>
    <property type="molecule type" value="Genomic_DNA"/>
</dbReference>
<reference evidence="2" key="1">
    <citation type="submission" date="2021-01" db="EMBL/GenBank/DDBJ databases">
        <title>Genomic Encyclopedia of Type Strains, Phase IV (KMG-IV): sequencing the most valuable type-strain genomes for metagenomic binning, comparative biology and taxonomic classification.</title>
        <authorList>
            <person name="Goeker M."/>
        </authorList>
    </citation>
    <scope>NUCLEOTIDE SEQUENCE</scope>
    <source>
        <strain evidence="2">DSM 25523</strain>
    </source>
</reference>
<accession>A0A939BTH3</accession>
<dbReference type="Pfam" id="PF11307">
    <property type="entry name" value="DUF3109"/>
    <property type="match status" value="1"/>
</dbReference>
<sequence>MSKNSKFSYYGTPDRMTQKEQYHCEKYIKRHRERLIAVGRYLIDQEALLAPFNLDCFHCLHVHRETCCENGQPYAVADWQRATLEQTAPAIAELYLSEAVKKQVNQQGIWEAGSRTPGNLALRHGSCLFYTEIDGKKCCSIHAYAEAHQHELYPLKPFSCQLYPLDLIQADEQILITAVTRDTAAFSRWGSDYLDNFYCASKDRRKAAEHLAPEHFAIEDYRPAYLWGLAFIGGAFGPEVAETLKDIMENHNVPQASSS</sequence>